<evidence type="ECO:0000313" key="2">
    <source>
        <dbReference type="Proteomes" id="UP000464577"/>
    </source>
</evidence>
<dbReference type="KEGG" id="senf:GJR95_10080"/>
<organism evidence="1 2">
    <name type="scientific">Spirosoma endbachense</name>
    <dbReference type="NCBI Taxonomy" id="2666025"/>
    <lineage>
        <taxon>Bacteria</taxon>
        <taxon>Pseudomonadati</taxon>
        <taxon>Bacteroidota</taxon>
        <taxon>Cytophagia</taxon>
        <taxon>Cytophagales</taxon>
        <taxon>Cytophagaceae</taxon>
        <taxon>Spirosoma</taxon>
    </lineage>
</organism>
<accession>A0A6P1VRL3</accession>
<sequence length="763" mass="86701">MRSKSYNSPTYWQPFTETEETSQWVRGLNEQLKQATHRADARVQLEQGYLGVCLTTNSFWLLYNFGKSGKLAIRTCFDPQLIKGFRVGRNSKTKVDYLVEGALGQFRVTVELPRSDYPLLRYTTTLIPNQPFTIQAFPRDVYILDNDYNPATTQGMVYVTQTGPTSGLAYLSVTKPAEGSLLYFQNFTALNDYFQATQTEPSGTVSAQWPEVGFALPGTTSPLPAGSEITLSDAFLYLSDVIPESEFEAADQFLDAMASIYLHLPKPQTQYYHWPKAAERTIQALSESSGCGRMIQKNFYLNAYVDATYKPPESMVQLAILVPLWEYQRWGEKSVPLVESLQQNLPSFYDEKQQTLMRWLPGGTFKEDIDERSEEQDPAKIDSWYLLHTLMNLGRLADQGNTEAKDLLFNSLKFVIKAAHHFGYDWPVFYDIRTLEVIKAETDTGKGGELDVAGLYTHVMVQVYELTKEVRYLDEAIASAERLRGKGFELLYQSNITIMSALTLAKLWKITGNRLYFDQSRLGLANVIARLWIWDCQFGFGKDRSTFLGVAPLRNAPYLAAYEEGEIVATMINYLKEVDRDVPDSIRLFFSEYMKYLLHRGRYYYPSELAADSVCQSPKEGRIIRDLPIPLEDISTGWKQAGAVGQEVYGGALAYILTSYAYKRFTGVPVVVFADYPIYQADYQVTRKTSGYLIIRLAGTASCTCRVRLLAKSGTLPTVQLFDEDIPASEPLKPSETAKTYQEYQVQGHQRLRLVWTREKNAR</sequence>
<dbReference type="RefSeq" id="WP_162385747.1">
    <property type="nucleotide sequence ID" value="NZ_CP045997.1"/>
</dbReference>
<dbReference type="AlphaFoldDB" id="A0A6P1VRL3"/>
<proteinExistence type="predicted"/>
<dbReference type="EMBL" id="CP045997">
    <property type="protein sequence ID" value="QHV95335.1"/>
    <property type="molecule type" value="Genomic_DNA"/>
</dbReference>
<reference evidence="1 2" key="1">
    <citation type="submission" date="2019-11" db="EMBL/GenBank/DDBJ databases">
        <title>Spirosoma endbachense sp. nov., isolated from a natural salt meadow.</title>
        <authorList>
            <person name="Rojas J."/>
            <person name="Ambika Manirajan B."/>
            <person name="Ratering S."/>
            <person name="Suarez C."/>
            <person name="Geissler-Plaum R."/>
            <person name="Schnell S."/>
        </authorList>
    </citation>
    <scope>NUCLEOTIDE SEQUENCE [LARGE SCALE GENOMIC DNA]</scope>
    <source>
        <strain evidence="1 2">I-24</strain>
    </source>
</reference>
<evidence type="ECO:0000313" key="1">
    <source>
        <dbReference type="EMBL" id="QHV95335.1"/>
    </source>
</evidence>
<gene>
    <name evidence="1" type="ORF">GJR95_10080</name>
</gene>
<protein>
    <submittedName>
        <fullName evidence="1">Uncharacterized protein</fullName>
    </submittedName>
</protein>
<dbReference type="Proteomes" id="UP000464577">
    <property type="component" value="Chromosome"/>
</dbReference>
<keyword evidence="2" id="KW-1185">Reference proteome</keyword>
<name>A0A6P1VRL3_9BACT</name>